<evidence type="ECO:0000313" key="2">
    <source>
        <dbReference type="EMBL" id="KLU05438.1"/>
    </source>
</evidence>
<protein>
    <submittedName>
        <fullName evidence="2">Uncharacterized protein</fullName>
    </submittedName>
</protein>
<accession>A0A0J1BFX0</accession>
<organism evidence="2 3">
    <name type="scientific">Rhodopirellula islandica</name>
    <dbReference type="NCBI Taxonomy" id="595434"/>
    <lineage>
        <taxon>Bacteria</taxon>
        <taxon>Pseudomonadati</taxon>
        <taxon>Planctomycetota</taxon>
        <taxon>Planctomycetia</taxon>
        <taxon>Pirellulales</taxon>
        <taxon>Pirellulaceae</taxon>
        <taxon>Rhodopirellula</taxon>
    </lineage>
</organism>
<dbReference type="EMBL" id="LECT01000017">
    <property type="protein sequence ID" value="KLU05438.1"/>
    <property type="molecule type" value="Genomic_DNA"/>
</dbReference>
<evidence type="ECO:0000256" key="1">
    <source>
        <dbReference type="SAM" id="MobiDB-lite"/>
    </source>
</evidence>
<reference evidence="2" key="1">
    <citation type="submission" date="2015-05" db="EMBL/GenBank/DDBJ databases">
        <title>Permanent draft genome of Rhodopirellula islandicus K833.</title>
        <authorList>
            <person name="Kizina J."/>
            <person name="Richter M."/>
            <person name="Glockner F.O."/>
            <person name="Harder J."/>
        </authorList>
    </citation>
    <scope>NUCLEOTIDE SEQUENCE [LARGE SCALE GENOMIC DNA]</scope>
    <source>
        <strain evidence="2">K833</strain>
    </source>
</reference>
<dbReference type="PATRIC" id="fig|595434.4.peg.1984"/>
<name>A0A0J1BFX0_RHOIS</name>
<proteinExistence type="predicted"/>
<feature type="region of interest" description="Disordered" evidence="1">
    <location>
        <begin position="1"/>
        <end position="37"/>
    </location>
</feature>
<sequence>MALADRSVNHSKVKPTSARGKERTAEAGFNMGFHIDR</sequence>
<comment type="caution">
    <text evidence="2">The sequence shown here is derived from an EMBL/GenBank/DDBJ whole genome shotgun (WGS) entry which is preliminary data.</text>
</comment>
<keyword evidence="3" id="KW-1185">Reference proteome</keyword>
<dbReference type="AlphaFoldDB" id="A0A0J1BFX0"/>
<dbReference type="STRING" id="595434.RISK_002070"/>
<gene>
    <name evidence="2" type="ORF">RISK_002070</name>
</gene>
<dbReference type="Proteomes" id="UP000036367">
    <property type="component" value="Unassembled WGS sequence"/>
</dbReference>
<evidence type="ECO:0000313" key="3">
    <source>
        <dbReference type="Proteomes" id="UP000036367"/>
    </source>
</evidence>